<evidence type="ECO:0000256" key="1">
    <source>
        <dbReference type="ARBA" id="ARBA00022676"/>
    </source>
</evidence>
<dbReference type="Proteomes" id="UP001617427">
    <property type="component" value="Unassembled WGS sequence"/>
</dbReference>
<gene>
    <name evidence="3" type="ORF">ACIPEN_04085</name>
</gene>
<evidence type="ECO:0000313" key="4">
    <source>
        <dbReference type="Proteomes" id="UP001617427"/>
    </source>
</evidence>
<proteinExistence type="predicted"/>
<evidence type="ECO:0000256" key="2">
    <source>
        <dbReference type="ARBA" id="ARBA00022679"/>
    </source>
</evidence>
<dbReference type="InterPro" id="IPR004629">
    <property type="entry name" value="WecG_TagA_CpsF"/>
</dbReference>
<organism evidence="3 4">
    <name type="scientific">Herbaspirillum chlorophenolicum</name>
    <dbReference type="NCBI Taxonomy" id="211589"/>
    <lineage>
        <taxon>Bacteria</taxon>
        <taxon>Pseudomonadati</taxon>
        <taxon>Pseudomonadota</taxon>
        <taxon>Betaproteobacteria</taxon>
        <taxon>Burkholderiales</taxon>
        <taxon>Oxalobacteraceae</taxon>
        <taxon>Herbaspirillum</taxon>
    </lineage>
</organism>
<protein>
    <submittedName>
        <fullName evidence="3">WecB/TagA/CpsF family glycosyltransferase</fullName>
    </submittedName>
</protein>
<dbReference type="PANTHER" id="PTHR34136">
    <property type="match status" value="1"/>
</dbReference>
<accession>A0ABW8EVX0</accession>
<comment type="caution">
    <text evidence="3">The sequence shown here is derived from an EMBL/GenBank/DDBJ whole genome shotgun (WGS) entry which is preliminary data.</text>
</comment>
<sequence>MHGSLLSGRFQDFFKVRKIVFLSVFSRIADEKHHKFIQRAIVRIAKMMSILYYFIARKAFGKAIRSMEGISAMQTQAVPAGLSTMEFPTVPLFGLDICAVRFDEAADALFAYASAGARPARVIVTPNVDHLVRLQDASTEFTEPYRGADYIFADGMPVVWASRLLGRPLPERVTGADLFLALAQKASQAGMPVTVIGGMPGQEEMLREAFARVYPGMPLELFCPSMQFDPLGAEGIEARDRVNRQRPGIVFICLGMPKQERWAFAWQQQLDASLVLCVGAAMDFALGFKRRAPRWMQKAGLEWFWRLASEPHRLWRRYIMRGSRFVGLLARELRKNSKGKAGR</sequence>
<dbReference type="NCBIfam" id="TIGR00696">
    <property type="entry name" value="wecG_tagA_cpsF"/>
    <property type="match status" value="1"/>
</dbReference>
<dbReference type="EMBL" id="JBIUZV010000002">
    <property type="protein sequence ID" value="MFJ3044994.1"/>
    <property type="molecule type" value="Genomic_DNA"/>
</dbReference>
<dbReference type="CDD" id="cd06533">
    <property type="entry name" value="Glyco_transf_WecG_TagA"/>
    <property type="match status" value="1"/>
</dbReference>
<dbReference type="Pfam" id="PF03808">
    <property type="entry name" value="Glyco_tran_WecG"/>
    <property type="match status" value="1"/>
</dbReference>
<evidence type="ECO:0000313" key="3">
    <source>
        <dbReference type="EMBL" id="MFJ3044994.1"/>
    </source>
</evidence>
<dbReference type="RefSeq" id="WP_402698470.1">
    <property type="nucleotide sequence ID" value="NZ_JBIUZV010000002.1"/>
</dbReference>
<keyword evidence="2" id="KW-0808">Transferase</keyword>
<name>A0ABW8EVX0_9BURK</name>
<reference evidence="3 4" key="1">
    <citation type="submission" date="2024-10" db="EMBL/GenBank/DDBJ databases">
        <title>The Natural Products Discovery Center: Release of the First 8490 Sequenced Strains for Exploring Actinobacteria Biosynthetic Diversity.</title>
        <authorList>
            <person name="Kalkreuter E."/>
            <person name="Kautsar S.A."/>
            <person name="Yang D."/>
            <person name="Bader C.D."/>
            <person name="Teijaro C.N."/>
            <person name="Fluegel L."/>
            <person name="Davis C.M."/>
            <person name="Simpson J.R."/>
            <person name="Lauterbach L."/>
            <person name="Steele A.D."/>
            <person name="Gui C."/>
            <person name="Meng S."/>
            <person name="Li G."/>
            <person name="Viehrig K."/>
            <person name="Ye F."/>
            <person name="Su P."/>
            <person name="Kiefer A.F."/>
            <person name="Nichols A."/>
            <person name="Cepeda A.J."/>
            <person name="Yan W."/>
            <person name="Fan B."/>
            <person name="Jiang Y."/>
            <person name="Adhikari A."/>
            <person name="Zheng C.-J."/>
            <person name="Schuster L."/>
            <person name="Cowan T.M."/>
            <person name="Smanski M.J."/>
            <person name="Chevrette M.G."/>
            <person name="De Carvalho L.P.S."/>
            <person name="Shen B."/>
        </authorList>
    </citation>
    <scope>NUCLEOTIDE SEQUENCE [LARGE SCALE GENOMIC DNA]</scope>
    <source>
        <strain evidence="3 4">NPDC087045</strain>
    </source>
</reference>
<keyword evidence="4" id="KW-1185">Reference proteome</keyword>
<keyword evidence="1" id="KW-0328">Glycosyltransferase</keyword>
<dbReference type="PANTHER" id="PTHR34136:SF1">
    <property type="entry name" value="UDP-N-ACETYL-D-MANNOSAMINURONIC ACID TRANSFERASE"/>
    <property type="match status" value="1"/>
</dbReference>